<protein>
    <recommendedName>
        <fullName evidence="4">Type VII secretion system-associated protein</fullName>
    </recommendedName>
</protein>
<dbReference type="Proteomes" id="UP001224661">
    <property type="component" value="Unassembled WGS sequence"/>
</dbReference>
<evidence type="ECO:0000313" key="2">
    <source>
        <dbReference type="EMBL" id="MDI3389849.1"/>
    </source>
</evidence>
<feature type="compositionally biased region" description="Basic and acidic residues" evidence="1">
    <location>
        <begin position="143"/>
        <end position="154"/>
    </location>
</feature>
<gene>
    <name evidence="2" type="ORF">QIS99_27195</name>
</gene>
<dbReference type="RefSeq" id="WP_282516319.1">
    <property type="nucleotide sequence ID" value="NZ_JASCIR010000033.1"/>
</dbReference>
<name>A0ABT6RZJ1_9ACTN</name>
<evidence type="ECO:0000256" key="1">
    <source>
        <dbReference type="SAM" id="MobiDB-lite"/>
    </source>
</evidence>
<dbReference type="EMBL" id="JASCIR010000033">
    <property type="protein sequence ID" value="MDI3389849.1"/>
    <property type="molecule type" value="Genomic_DNA"/>
</dbReference>
<sequence length="168" mass="17955">MTGNGMDPAAVAARVQAMGTATAVAAGITPKQLRVESETLSTFKKRVDHLLWQLEKSEAAPKNIADGVLPAGDLGDFNEAESLRGAYRKVHGQLENLSKMLGLQIEALLTAVDASKAGYQNMDEEVRAQLSRIRTETDAIVDGWRDRGGHEREQAPASESADKVAGGL</sequence>
<proteinExistence type="predicted"/>
<reference evidence="2 3" key="1">
    <citation type="submission" date="2023-05" db="EMBL/GenBank/DDBJ databases">
        <title>Draft genome sequence of Streptomyces sp. B-S-A8 isolated from a cave soil in Thailand.</title>
        <authorList>
            <person name="Chamroensaksri N."/>
            <person name="Muangham S."/>
        </authorList>
    </citation>
    <scope>NUCLEOTIDE SEQUENCE [LARGE SCALE GENOMIC DNA]</scope>
    <source>
        <strain evidence="2 3">B-S-A8</strain>
    </source>
</reference>
<feature type="region of interest" description="Disordered" evidence="1">
    <location>
        <begin position="143"/>
        <end position="168"/>
    </location>
</feature>
<keyword evidence="3" id="KW-1185">Reference proteome</keyword>
<accession>A0ABT6RZJ1</accession>
<comment type="caution">
    <text evidence="2">The sequence shown here is derived from an EMBL/GenBank/DDBJ whole genome shotgun (WGS) entry which is preliminary data.</text>
</comment>
<organism evidence="2 3">
    <name type="scientific">Streptomyces solicavernae</name>
    <dbReference type="NCBI Taxonomy" id="3043614"/>
    <lineage>
        <taxon>Bacteria</taxon>
        <taxon>Bacillati</taxon>
        <taxon>Actinomycetota</taxon>
        <taxon>Actinomycetes</taxon>
        <taxon>Kitasatosporales</taxon>
        <taxon>Streptomycetaceae</taxon>
        <taxon>Streptomyces</taxon>
    </lineage>
</organism>
<evidence type="ECO:0008006" key="4">
    <source>
        <dbReference type="Google" id="ProtNLM"/>
    </source>
</evidence>
<evidence type="ECO:0000313" key="3">
    <source>
        <dbReference type="Proteomes" id="UP001224661"/>
    </source>
</evidence>